<dbReference type="KEGG" id="nja:NSJP_2890"/>
<evidence type="ECO:0000313" key="1">
    <source>
        <dbReference type="EMBL" id="SLM49057.1"/>
    </source>
</evidence>
<protein>
    <submittedName>
        <fullName evidence="1">Uncharacterized protein</fullName>
    </submittedName>
</protein>
<name>A0A1W1I7S0_9BACT</name>
<dbReference type="AlphaFoldDB" id="A0A1W1I7S0"/>
<gene>
    <name evidence="1" type="ORF">NSJP_2890</name>
</gene>
<dbReference type="Proteomes" id="UP000192042">
    <property type="component" value="Chromosome I"/>
</dbReference>
<sequence>MTRMLGFFCSACAGRPANTAIPATMIAQAFSLERMSYLLVETTNQSPSRRVSMYVECFTGPTPLCRHRDRFDECVDHVIRRDPVGIRVVRQHHPVPQYTVRHGADVVGRHVIAALEPGIRPGGAIEADAAPRAGSHLNPFTELLAQFIRMSCGVDEVHDVSGDGVGHMDAGDLAPGGQNRVGGNPSVFLFLTVRTWLDPRGFFAPHQLQDAHFALRVGIIDQHLHQEPVELRLRQGIGAFLLDGILRRQHHEQIRHRMGRTSDGDLPFLHRFEQRGLHLRRRAVDLVGQNDVAENRPLLKLEQILAAFLIQDFGPGNVGRQKIRRELDAAHRGVQIPCQAFNGSCLRKTGKAFEQEMSVGQQADEDLADDAALADDRRLHFALKIGDGLAWRHVLRILWTAVRVAAQLKLKANVELECRKTWNSRIG</sequence>
<proteinExistence type="predicted"/>
<keyword evidence="2" id="KW-1185">Reference proteome</keyword>
<dbReference type="EMBL" id="LT828648">
    <property type="protein sequence ID" value="SLM49057.1"/>
    <property type="molecule type" value="Genomic_DNA"/>
</dbReference>
<organism evidence="1 2">
    <name type="scientific">Nitrospira japonica</name>
    <dbReference type="NCBI Taxonomy" id="1325564"/>
    <lineage>
        <taxon>Bacteria</taxon>
        <taxon>Pseudomonadati</taxon>
        <taxon>Nitrospirota</taxon>
        <taxon>Nitrospiria</taxon>
        <taxon>Nitrospirales</taxon>
        <taxon>Nitrospiraceae</taxon>
        <taxon>Nitrospira</taxon>
    </lineage>
</organism>
<accession>A0A1W1I7S0</accession>
<evidence type="ECO:0000313" key="2">
    <source>
        <dbReference type="Proteomes" id="UP000192042"/>
    </source>
</evidence>
<reference evidence="1 2" key="1">
    <citation type="submission" date="2017-03" db="EMBL/GenBank/DDBJ databases">
        <authorList>
            <person name="Afonso C.L."/>
            <person name="Miller P.J."/>
            <person name="Scott M.A."/>
            <person name="Spackman E."/>
            <person name="Goraichik I."/>
            <person name="Dimitrov K.M."/>
            <person name="Suarez D.L."/>
            <person name="Swayne D.E."/>
        </authorList>
    </citation>
    <scope>NUCLEOTIDE SEQUENCE [LARGE SCALE GENOMIC DNA]</scope>
    <source>
        <strain evidence="1">Genome sequencing of Nitrospira japonica strain NJ11</strain>
    </source>
</reference>